<reference evidence="1 2" key="1">
    <citation type="submission" date="2020-10" db="EMBL/GenBank/DDBJ databases">
        <authorList>
            <person name="Castelo-Branco R."/>
            <person name="Eusebio N."/>
            <person name="Adriana R."/>
            <person name="Vieira A."/>
            <person name="Brugerolle De Fraissinette N."/>
            <person name="Rezende De Castro R."/>
            <person name="Schneider M.P."/>
            <person name="Vasconcelos V."/>
            <person name="Leao P.N."/>
        </authorList>
    </citation>
    <scope>NUCLEOTIDE SEQUENCE [LARGE SCALE GENOMIC DNA]</scope>
    <source>
        <strain evidence="1 2">LEGE 06123</strain>
    </source>
</reference>
<gene>
    <name evidence="1" type="ORF">IQ230_11250</name>
</gene>
<dbReference type="RefSeq" id="WP_193932085.1">
    <property type="nucleotide sequence ID" value="NZ_CAWPMZ010000048.1"/>
</dbReference>
<dbReference type="Proteomes" id="UP000651156">
    <property type="component" value="Unassembled WGS sequence"/>
</dbReference>
<keyword evidence="2" id="KW-1185">Reference proteome</keyword>
<name>A0ABR9US83_9CHRO</name>
<evidence type="ECO:0000313" key="2">
    <source>
        <dbReference type="Proteomes" id="UP000651156"/>
    </source>
</evidence>
<organism evidence="1 2">
    <name type="scientific">Gloeocapsopsis crepidinum LEGE 06123</name>
    <dbReference type="NCBI Taxonomy" id="588587"/>
    <lineage>
        <taxon>Bacteria</taxon>
        <taxon>Bacillati</taxon>
        <taxon>Cyanobacteriota</taxon>
        <taxon>Cyanophyceae</taxon>
        <taxon>Oscillatoriophycideae</taxon>
        <taxon>Chroococcales</taxon>
        <taxon>Chroococcaceae</taxon>
        <taxon>Gloeocapsopsis</taxon>
    </lineage>
</organism>
<proteinExistence type="predicted"/>
<sequence length="155" mass="17394">MIDSLTLSLLQREAQQLVEPTGWARVDRNIDKIVQVLADAKNEEDYQAVGLLCREAIISLAQAVYDPDLHPCLDGVNPSETDAKRMLENYIATQLLGSSNESLRKYVKDAYQLTVTLQHKRNANFRETALCVEATRSLVNAIAIISGQRDPYIDF</sequence>
<accession>A0ABR9US83</accession>
<protein>
    <submittedName>
        <fullName evidence="1">Uncharacterized protein</fullName>
    </submittedName>
</protein>
<comment type="caution">
    <text evidence="1">The sequence shown here is derived from an EMBL/GenBank/DDBJ whole genome shotgun (WGS) entry which is preliminary data.</text>
</comment>
<evidence type="ECO:0000313" key="1">
    <source>
        <dbReference type="EMBL" id="MBE9190918.1"/>
    </source>
</evidence>
<dbReference type="EMBL" id="JADEWN010000023">
    <property type="protein sequence ID" value="MBE9190918.1"/>
    <property type="molecule type" value="Genomic_DNA"/>
</dbReference>